<proteinExistence type="inferred from homology"/>
<name>A0A8D0GBT0_SPHPU</name>
<evidence type="ECO:0000313" key="3">
    <source>
        <dbReference type="Proteomes" id="UP000694392"/>
    </source>
</evidence>
<dbReference type="PANTHER" id="PTHR12832">
    <property type="entry name" value="TESTIS-SPECIFIC PROTEIN PBS13 T-COMPLEX 11"/>
    <property type="match status" value="1"/>
</dbReference>
<sequence>MQPLYYIKSLESSVKETLHKAFWDSLKEQLSASPPDYKHAIKLLQEIKEILLSLLLPRHSRLRNQIEEALDMGLIRQEAEHGALDIPKTPGSVPSCDGFAL</sequence>
<dbReference type="PANTHER" id="PTHR12832:SF14">
    <property type="entry name" value="T-COMPLEX PROTEIN 11 HOMOLOG"/>
    <property type="match status" value="1"/>
</dbReference>
<organism evidence="2 3">
    <name type="scientific">Sphenodon punctatus</name>
    <name type="common">Tuatara</name>
    <name type="synonym">Hatteria punctata</name>
    <dbReference type="NCBI Taxonomy" id="8508"/>
    <lineage>
        <taxon>Eukaryota</taxon>
        <taxon>Metazoa</taxon>
        <taxon>Chordata</taxon>
        <taxon>Craniata</taxon>
        <taxon>Vertebrata</taxon>
        <taxon>Euteleostomi</taxon>
        <taxon>Lepidosauria</taxon>
        <taxon>Sphenodontia</taxon>
        <taxon>Sphenodontidae</taxon>
        <taxon>Sphenodon</taxon>
    </lineage>
</organism>
<dbReference type="GO" id="GO:0001669">
    <property type="term" value="C:acrosomal vesicle"/>
    <property type="evidence" value="ECO:0007669"/>
    <property type="project" value="TreeGrafter"/>
</dbReference>
<evidence type="ECO:0000313" key="2">
    <source>
        <dbReference type="Ensembl" id="ENSSPUP00000003028.1"/>
    </source>
</evidence>
<dbReference type="GO" id="GO:0036126">
    <property type="term" value="C:sperm flagellum"/>
    <property type="evidence" value="ECO:0007669"/>
    <property type="project" value="TreeGrafter"/>
</dbReference>
<protein>
    <recommendedName>
        <fullName evidence="4">T-complex protein 11</fullName>
    </recommendedName>
</protein>
<evidence type="ECO:0008006" key="4">
    <source>
        <dbReference type="Google" id="ProtNLM"/>
    </source>
</evidence>
<dbReference type="GO" id="GO:0010737">
    <property type="term" value="P:protein kinase A signaling"/>
    <property type="evidence" value="ECO:0007669"/>
    <property type="project" value="TreeGrafter"/>
</dbReference>
<keyword evidence="3" id="KW-1185">Reference proteome</keyword>
<dbReference type="Proteomes" id="UP000694392">
    <property type="component" value="Unplaced"/>
</dbReference>
<comment type="similarity">
    <text evidence="1">Belongs to the TCP11 family.</text>
</comment>
<dbReference type="AlphaFoldDB" id="A0A8D0GBT0"/>
<dbReference type="GeneTree" id="ENSGT00940000160792"/>
<accession>A0A8D0GBT0</accession>
<evidence type="ECO:0000256" key="1">
    <source>
        <dbReference type="ARBA" id="ARBA00010954"/>
    </source>
</evidence>
<dbReference type="GO" id="GO:1902490">
    <property type="term" value="P:regulation of sperm capacitation"/>
    <property type="evidence" value="ECO:0007669"/>
    <property type="project" value="TreeGrafter"/>
</dbReference>
<dbReference type="InterPro" id="IPR008862">
    <property type="entry name" value="Tcp11"/>
</dbReference>
<reference evidence="2" key="2">
    <citation type="submission" date="2025-09" db="UniProtKB">
        <authorList>
            <consortium name="Ensembl"/>
        </authorList>
    </citation>
    <scope>IDENTIFICATION</scope>
</reference>
<reference evidence="2" key="1">
    <citation type="submission" date="2025-08" db="UniProtKB">
        <authorList>
            <consortium name="Ensembl"/>
        </authorList>
    </citation>
    <scope>IDENTIFICATION</scope>
</reference>
<dbReference type="Pfam" id="PF05794">
    <property type="entry name" value="Tcp11"/>
    <property type="match status" value="1"/>
</dbReference>
<dbReference type="Ensembl" id="ENSSPUT00000003215.1">
    <property type="protein sequence ID" value="ENSSPUP00000003028.1"/>
    <property type="gene ID" value="ENSSPUG00000002320.1"/>
</dbReference>